<dbReference type="PANTHER" id="PTHR24559:SF444">
    <property type="entry name" value="REVERSE TRANSCRIPTASE DOMAIN-CONTAINING PROTEIN"/>
    <property type="match status" value="1"/>
</dbReference>
<evidence type="ECO:0000259" key="2">
    <source>
        <dbReference type="Pfam" id="PF07727"/>
    </source>
</evidence>
<organism evidence="3">
    <name type="scientific">Tanacetum cinerariifolium</name>
    <name type="common">Dalmatian daisy</name>
    <name type="synonym">Chrysanthemum cinerariifolium</name>
    <dbReference type="NCBI Taxonomy" id="118510"/>
    <lineage>
        <taxon>Eukaryota</taxon>
        <taxon>Viridiplantae</taxon>
        <taxon>Streptophyta</taxon>
        <taxon>Embryophyta</taxon>
        <taxon>Tracheophyta</taxon>
        <taxon>Spermatophyta</taxon>
        <taxon>Magnoliopsida</taxon>
        <taxon>eudicotyledons</taxon>
        <taxon>Gunneridae</taxon>
        <taxon>Pentapetalae</taxon>
        <taxon>asterids</taxon>
        <taxon>campanulids</taxon>
        <taxon>Asterales</taxon>
        <taxon>Asteraceae</taxon>
        <taxon>Asteroideae</taxon>
        <taxon>Anthemideae</taxon>
        <taxon>Anthemidinae</taxon>
        <taxon>Tanacetum</taxon>
    </lineage>
</organism>
<dbReference type="Pfam" id="PF07727">
    <property type="entry name" value="RVT_2"/>
    <property type="match status" value="1"/>
</dbReference>
<evidence type="ECO:0000256" key="1">
    <source>
        <dbReference type="SAM" id="MobiDB-lite"/>
    </source>
</evidence>
<dbReference type="InterPro" id="IPR043502">
    <property type="entry name" value="DNA/RNA_pol_sf"/>
</dbReference>
<dbReference type="InterPro" id="IPR053134">
    <property type="entry name" value="RNA-dir_DNA_polymerase"/>
</dbReference>
<feature type="region of interest" description="Disordered" evidence="1">
    <location>
        <begin position="67"/>
        <end position="144"/>
    </location>
</feature>
<dbReference type="Gene3D" id="3.10.10.10">
    <property type="entry name" value="HIV Type 1 Reverse Transcriptase, subunit A, domain 1"/>
    <property type="match status" value="1"/>
</dbReference>
<dbReference type="EMBL" id="BKCJ010003589">
    <property type="protein sequence ID" value="GEU56009.1"/>
    <property type="molecule type" value="Genomic_DNA"/>
</dbReference>
<feature type="region of interest" description="Disordered" evidence="1">
    <location>
        <begin position="424"/>
        <end position="495"/>
    </location>
</feature>
<feature type="compositionally biased region" description="Basic residues" evidence="1">
    <location>
        <begin position="125"/>
        <end position="141"/>
    </location>
</feature>
<gene>
    <name evidence="3" type="ORF">Tci_027987</name>
</gene>
<dbReference type="CDD" id="cd09272">
    <property type="entry name" value="RNase_HI_RT_Ty1"/>
    <property type="match status" value="1"/>
</dbReference>
<evidence type="ECO:0000313" key="3">
    <source>
        <dbReference type="EMBL" id="GEU56009.1"/>
    </source>
</evidence>
<dbReference type="SUPFAM" id="SSF56672">
    <property type="entry name" value="DNA/RNA polymerases"/>
    <property type="match status" value="1"/>
</dbReference>
<dbReference type="PANTHER" id="PTHR24559">
    <property type="entry name" value="TRANSPOSON TY3-I GAG-POL POLYPROTEIN"/>
    <property type="match status" value="1"/>
</dbReference>
<feature type="region of interest" description="Disordered" evidence="1">
    <location>
        <begin position="162"/>
        <end position="223"/>
    </location>
</feature>
<sequence>MLLMTYDTYSRPLGLVRTITSGPWPNKIDNKHNGPELSPESHCHIPDTTRQMRIGHKLLPQTISGLVTSAEDNPRSQKKLKGPRSVQHSESRTPNVRVEPGRRRRSRRSCSMYKSPELTSSVFSRIRRDRLKSPRHRLRNKERRERGVFNRMGVKKEVCPHTRKAVTKVPIQKKQNPSPESVTMKEHLHGERNQSRKVKIAKEDTGSQDQKKSSTEEDDLSQPWVYEETDPFTPRIRYFDFPKKNRMSSNVKTYNGSEDPEDHLKIFQAAAKAKAAKKGEASRKDKTLAILIVQPLQMVARQKITQSFAPDLEIPFPPLEDEDGTEDPMIIETEIGGHFIHRMYIDGGSASEILYEHCFNRLHPEVKSQMVPATAPIISLSGEIIWLMGQTSLPVKIGDAEHSTSTWMNFVVVRSPSPYNRIIGRPGVRKSSSPVNESWNVKLPSHRKNTHTSKQQDYPTRMYDGLKTGGKTFCQNSSRGGKNQSGNSPKIPGANNRVPWHIAEHRLNIHEGCVIVRQKKRIQTPERNKAIQEEVEKLVEAGIMKEVHYHSWLANPVMIKRHDNSWRMCVDSKDLNKACPKDGYPLLEIDWKVESLYGYPFKCFLYVHRVLVGNYYLPLISIKGAGYRHVKVLEFFDYSSPRQGVEDLRESLHKHRGSKQVGFKQLGPGVETGVHIVHDEKRVWLEVELQGAQGDREVKVFQSGVAKHLGVAGTQQQNGLVDEINVILFANVRCFLIQSVLYRNIGFNESGEYKKTFIGFGVHDMLIACKSKAEIGSTKPLLKREFDMKDLEEAKKILGMEIVRDRSRKILRVSQSGYISKILNNFRIDNGKSVQMPLGGHFKLSLKDCPIRDCDVERMSKVPYANAVGSLMYLMVCTRPDIAYAVYHWLRIFSTGMCCKLEDNVTTHGGSFNYIGGVYGPYRGYEGVIHLSQNHVFHERTKHINVRYHFIKEVLEAKTIEVLKVGTEHNAADALMKVVPGHKLQHCLELLSVGIG</sequence>
<feature type="domain" description="Reverse transcriptase Ty1/copia-type" evidence="2">
    <location>
        <begin position="751"/>
        <end position="838"/>
    </location>
</feature>
<feature type="compositionally biased region" description="Polar residues" evidence="1">
    <location>
        <begin position="430"/>
        <end position="439"/>
    </location>
</feature>
<feature type="compositionally biased region" description="Basic and acidic residues" evidence="1">
    <location>
        <begin position="183"/>
        <end position="215"/>
    </location>
</feature>
<accession>A0A6L2L440</accession>
<dbReference type="InterPro" id="IPR013103">
    <property type="entry name" value="RVT_2"/>
</dbReference>
<name>A0A6L2L440_TANCI</name>
<protein>
    <recommendedName>
        <fullName evidence="2">Reverse transcriptase Ty1/copia-type domain-containing protein</fullName>
    </recommendedName>
</protein>
<comment type="caution">
    <text evidence="3">The sequence shown here is derived from an EMBL/GenBank/DDBJ whole genome shotgun (WGS) entry which is preliminary data.</text>
</comment>
<dbReference type="AlphaFoldDB" id="A0A6L2L440"/>
<feature type="compositionally biased region" description="Polar residues" evidence="1">
    <location>
        <begin position="473"/>
        <end position="488"/>
    </location>
</feature>
<proteinExistence type="predicted"/>
<reference evidence="3" key="1">
    <citation type="journal article" date="2019" name="Sci. Rep.">
        <title>Draft genome of Tanacetum cinerariifolium, the natural source of mosquito coil.</title>
        <authorList>
            <person name="Yamashiro T."/>
            <person name="Shiraishi A."/>
            <person name="Satake H."/>
            <person name="Nakayama K."/>
        </authorList>
    </citation>
    <scope>NUCLEOTIDE SEQUENCE</scope>
</reference>